<dbReference type="Proteomes" id="UP000623440">
    <property type="component" value="Unassembled WGS sequence"/>
</dbReference>
<proteinExistence type="predicted"/>
<comment type="caution">
    <text evidence="1">The sequence shown here is derived from an EMBL/GenBank/DDBJ whole genome shotgun (WGS) entry which is preliminary data.</text>
</comment>
<protein>
    <submittedName>
        <fullName evidence="1">Uncharacterized protein</fullName>
    </submittedName>
</protein>
<sequence length="91" mass="9904">MRSQFAKRSAAKVGCKPIASTLALYSHTVIIATEGCAFLSKALSCNVLHGDGYLFAVEVGARMSWMEFLNLGDVYGRATPTHLLFYLSTKV</sequence>
<organism evidence="1 2">
    <name type="scientific">Nostoc flagelliforme FACHB-838</name>
    <dbReference type="NCBI Taxonomy" id="2692904"/>
    <lineage>
        <taxon>Bacteria</taxon>
        <taxon>Bacillati</taxon>
        <taxon>Cyanobacteriota</taxon>
        <taxon>Cyanophyceae</taxon>
        <taxon>Nostocales</taxon>
        <taxon>Nostocaceae</taxon>
        <taxon>Nostoc</taxon>
    </lineage>
</organism>
<keyword evidence="2" id="KW-1185">Reference proteome</keyword>
<accession>A0ABR8E1T7</accession>
<name>A0ABR8E1T7_9NOSO</name>
<dbReference type="RefSeq" id="WP_190945180.1">
    <property type="nucleotide sequence ID" value="NZ_JACJSI010000173.1"/>
</dbReference>
<evidence type="ECO:0000313" key="2">
    <source>
        <dbReference type="Proteomes" id="UP000623440"/>
    </source>
</evidence>
<dbReference type="EMBL" id="JACJSI010000173">
    <property type="protein sequence ID" value="MBD2534554.1"/>
    <property type="molecule type" value="Genomic_DNA"/>
</dbReference>
<reference evidence="1 2" key="1">
    <citation type="journal article" date="2020" name="ISME J.">
        <title>Comparative genomics reveals insights into cyanobacterial evolution and habitat adaptation.</title>
        <authorList>
            <person name="Chen M.Y."/>
            <person name="Teng W.K."/>
            <person name="Zhao L."/>
            <person name="Hu C.X."/>
            <person name="Zhou Y.K."/>
            <person name="Han B.P."/>
            <person name="Song L.R."/>
            <person name="Shu W.S."/>
        </authorList>
    </citation>
    <scope>NUCLEOTIDE SEQUENCE [LARGE SCALE GENOMIC DNA]</scope>
    <source>
        <strain evidence="1 2">FACHB-838</strain>
    </source>
</reference>
<gene>
    <name evidence="1" type="ORF">H6G97_35760</name>
</gene>
<evidence type="ECO:0000313" key="1">
    <source>
        <dbReference type="EMBL" id="MBD2534554.1"/>
    </source>
</evidence>